<evidence type="ECO:0000256" key="1">
    <source>
        <dbReference type="SAM" id="MobiDB-lite"/>
    </source>
</evidence>
<feature type="compositionally biased region" description="Low complexity" evidence="1">
    <location>
        <begin position="18"/>
        <end position="27"/>
    </location>
</feature>
<evidence type="ECO:0000313" key="2">
    <source>
        <dbReference type="EMBL" id="VDO45631.1"/>
    </source>
</evidence>
<feature type="region of interest" description="Disordered" evidence="1">
    <location>
        <begin position="1"/>
        <end position="69"/>
    </location>
</feature>
<dbReference type="WBParaSite" id="BTMF_0001539201-mRNA-1">
    <property type="protein sequence ID" value="BTMF_0001539201-mRNA-1"/>
    <property type="gene ID" value="BTMF_0001539201"/>
</dbReference>
<reference evidence="4" key="1">
    <citation type="submission" date="2017-02" db="UniProtKB">
        <authorList>
            <consortium name="WormBaseParasite"/>
        </authorList>
    </citation>
    <scope>IDENTIFICATION</scope>
</reference>
<dbReference type="AlphaFoldDB" id="A0A0R3R5U8"/>
<name>A0A0R3R5U8_9BILA</name>
<protein>
    <submittedName>
        <fullName evidence="2 4">Uncharacterized protein</fullName>
    </submittedName>
</protein>
<dbReference type="EMBL" id="UZAG01020049">
    <property type="protein sequence ID" value="VDO45631.1"/>
    <property type="molecule type" value="Genomic_DNA"/>
</dbReference>
<evidence type="ECO:0000313" key="4">
    <source>
        <dbReference type="WBParaSite" id="BTMF_0001539201-mRNA-1"/>
    </source>
</evidence>
<feature type="compositionally biased region" description="Basic residues" evidence="1">
    <location>
        <begin position="1"/>
        <end position="10"/>
    </location>
</feature>
<keyword evidence="3" id="KW-1185">Reference proteome</keyword>
<accession>A0A0R3R5U8</accession>
<proteinExistence type="predicted"/>
<organism evidence="4">
    <name type="scientific">Brugia timori</name>
    <dbReference type="NCBI Taxonomy" id="42155"/>
    <lineage>
        <taxon>Eukaryota</taxon>
        <taxon>Metazoa</taxon>
        <taxon>Ecdysozoa</taxon>
        <taxon>Nematoda</taxon>
        <taxon>Chromadorea</taxon>
        <taxon>Rhabditida</taxon>
        <taxon>Spirurina</taxon>
        <taxon>Spiruromorpha</taxon>
        <taxon>Filarioidea</taxon>
        <taxon>Onchocercidae</taxon>
        <taxon>Brugia</taxon>
    </lineage>
</organism>
<evidence type="ECO:0000313" key="3">
    <source>
        <dbReference type="Proteomes" id="UP000280834"/>
    </source>
</evidence>
<sequence length="160" mass="18634">MFKSLFRPRRSNKENENQEQYLQQQRQHSANEFERNSSSYKSLRSAREKRSFHSSHHHRGSAGTAVDDGLPASTSPYHIAIQKKYPRGTQSCYDGLGDDFDRFSTMNRSFVSVTHSKYKVFFIDFCPYFPDFKTTKIFAQNRLSTNVLYGNVIYCLSFIA</sequence>
<dbReference type="Proteomes" id="UP000280834">
    <property type="component" value="Unassembled WGS sequence"/>
</dbReference>
<reference evidence="2 3" key="2">
    <citation type="submission" date="2018-11" db="EMBL/GenBank/DDBJ databases">
        <authorList>
            <consortium name="Pathogen Informatics"/>
        </authorList>
    </citation>
    <scope>NUCLEOTIDE SEQUENCE [LARGE SCALE GENOMIC DNA]</scope>
</reference>
<gene>
    <name evidence="2" type="ORF">BTMF_LOCUS13384</name>
</gene>